<dbReference type="InterPro" id="IPR025040">
    <property type="entry name" value="DUF3984"/>
</dbReference>
<keyword evidence="3" id="KW-1185">Reference proteome</keyword>
<dbReference type="Proteomes" id="UP000039046">
    <property type="component" value="Unassembled WGS sequence"/>
</dbReference>
<protein>
    <submittedName>
        <fullName evidence="2">Uncharacterized protein</fullName>
    </submittedName>
</protein>
<dbReference type="EMBL" id="CDHN01000004">
    <property type="protein sequence ID" value="CEJ92480.1"/>
    <property type="molecule type" value="Genomic_DNA"/>
</dbReference>
<accession>A0A0A1TMM8</accession>
<evidence type="ECO:0000313" key="3">
    <source>
        <dbReference type="Proteomes" id="UP000039046"/>
    </source>
</evidence>
<dbReference type="HOGENOM" id="CLU_040208_0_0_1"/>
<gene>
    <name evidence="2" type="ORF">VHEMI08131</name>
</gene>
<feature type="region of interest" description="Disordered" evidence="1">
    <location>
        <begin position="1"/>
        <end position="115"/>
    </location>
</feature>
<dbReference type="STRING" id="1531966.A0A0A1TMM8"/>
<dbReference type="OrthoDB" id="5339776at2759"/>
<proteinExistence type="predicted"/>
<feature type="compositionally biased region" description="Acidic residues" evidence="1">
    <location>
        <begin position="296"/>
        <end position="310"/>
    </location>
</feature>
<dbReference type="AlphaFoldDB" id="A0A0A1TMM8"/>
<name>A0A0A1TMM8_9HYPO</name>
<organism evidence="2 3">
    <name type="scientific">[Torrubiella] hemipterigena</name>
    <dbReference type="NCBI Taxonomy" id="1531966"/>
    <lineage>
        <taxon>Eukaryota</taxon>
        <taxon>Fungi</taxon>
        <taxon>Dikarya</taxon>
        <taxon>Ascomycota</taxon>
        <taxon>Pezizomycotina</taxon>
        <taxon>Sordariomycetes</taxon>
        <taxon>Hypocreomycetidae</taxon>
        <taxon>Hypocreales</taxon>
        <taxon>Clavicipitaceae</taxon>
        <taxon>Clavicipitaceae incertae sedis</taxon>
        <taxon>'Torrubiella' clade</taxon>
    </lineage>
</organism>
<sequence length="358" mass="39837">MDVAYNPHAERSRRKNRSSTNVNHLSLAPLTSKLPIRDADALPVDSAMPPSYFEGKSAPTTPRFITHTPATPRSRSQHRRTPSAPDGLLKSKSASHLAATKKASRSGTSTPKRRRDDILQAARHANDSDWMLRTGAVVSTEAREFKGQAWLVSRQSSTSLAAYRDPNDDPFEQELMREREMVRRGSSAFGDDDTTSPVESRHHSRFASRHHSITERERSSALQTPLHSHGNGESYFPEAISGPDFVNLDEKLEELERDTDKDDEAAIRKLLRDGQTGKGSWLTNMIAFNLFRVDEHDDSDEEDSDDEEDEQPKTGMQTPRVGDGITMLPATTMPLPSKGDGAWSDAAWLLSVASKVMF</sequence>
<evidence type="ECO:0000256" key="1">
    <source>
        <dbReference type="SAM" id="MobiDB-lite"/>
    </source>
</evidence>
<feature type="region of interest" description="Disordered" evidence="1">
    <location>
        <begin position="295"/>
        <end position="325"/>
    </location>
</feature>
<feature type="compositionally biased region" description="Basic residues" evidence="1">
    <location>
        <begin position="202"/>
        <end position="211"/>
    </location>
</feature>
<reference evidence="2 3" key="1">
    <citation type="journal article" date="2015" name="Genome Announc.">
        <title>Draft Genome Sequence and Gene Annotation of the Entomopathogenic Fungus Verticillium hemipterigenum.</title>
        <authorList>
            <person name="Horn F."/>
            <person name="Habel A."/>
            <person name="Scharf D.H."/>
            <person name="Dworschak J."/>
            <person name="Brakhage A.A."/>
            <person name="Guthke R."/>
            <person name="Hertweck C."/>
            <person name="Linde J."/>
        </authorList>
    </citation>
    <scope>NUCLEOTIDE SEQUENCE [LARGE SCALE GENOMIC DNA]</scope>
</reference>
<dbReference type="Pfam" id="PF13136">
    <property type="entry name" value="DUF3984"/>
    <property type="match status" value="1"/>
</dbReference>
<evidence type="ECO:0000313" key="2">
    <source>
        <dbReference type="EMBL" id="CEJ92480.1"/>
    </source>
</evidence>
<feature type="region of interest" description="Disordered" evidence="1">
    <location>
        <begin position="184"/>
        <end position="242"/>
    </location>
</feature>